<protein>
    <submittedName>
        <fullName evidence="7">14-3-3 protein 7</fullName>
    </submittedName>
</protein>
<feature type="region of interest" description="Disordered" evidence="4">
    <location>
        <begin position="243"/>
        <end position="266"/>
    </location>
</feature>
<evidence type="ECO:0000313" key="7">
    <source>
        <dbReference type="EMBL" id="KAK3284734.1"/>
    </source>
</evidence>
<reference evidence="7 8" key="1">
    <citation type="journal article" date="2015" name="Genome Biol. Evol.">
        <title>Comparative Genomics of a Bacterivorous Green Alga Reveals Evolutionary Causalities and Consequences of Phago-Mixotrophic Mode of Nutrition.</title>
        <authorList>
            <person name="Burns J.A."/>
            <person name="Paasch A."/>
            <person name="Narechania A."/>
            <person name="Kim E."/>
        </authorList>
    </citation>
    <scope>NUCLEOTIDE SEQUENCE [LARGE SCALE GENOMIC DNA]</scope>
    <source>
        <strain evidence="7">PLY_AMNH</strain>
    </source>
</reference>
<dbReference type="InterPro" id="IPR000308">
    <property type="entry name" value="14-3-3"/>
</dbReference>
<evidence type="ECO:0000259" key="5">
    <source>
        <dbReference type="SMART" id="SM00101"/>
    </source>
</evidence>
<reference evidence="7" key="2">
    <citation type="submission" date="2023-06" db="EMBL/GenBank/DDBJ databases">
        <title>Long-read-based genome assembly of the green algal bacterivore Cymbomonas tetramitiformis.</title>
        <authorList>
            <person name="Gyaltshen Y."/>
            <person name="Rozenberg A."/>
            <person name="Paasch A."/>
            <person name="Burns J.A."/>
            <person name="Warring S."/>
            <person name="Larson R."/>
            <person name="Maurer-Alcala X."/>
            <person name="Dacks J."/>
            <person name="Kim E."/>
        </authorList>
    </citation>
    <scope>NUCLEOTIDE SEQUENCE</scope>
    <source>
        <strain evidence="7">PLY_AMNH</strain>
    </source>
</reference>
<keyword evidence="8" id="KW-1185">Reference proteome</keyword>
<dbReference type="PROSITE" id="PS00796">
    <property type="entry name" value="1433_1"/>
    <property type="match status" value="1"/>
</dbReference>
<gene>
    <name evidence="6" type="ORF">CYMTET_15998</name>
    <name evidence="7" type="ORF">CYMTET_7631</name>
</gene>
<dbReference type="InterPro" id="IPR023410">
    <property type="entry name" value="14-3-3_domain"/>
</dbReference>
<dbReference type="SMART" id="SM00101">
    <property type="entry name" value="14_3_3"/>
    <property type="match status" value="1"/>
</dbReference>
<dbReference type="PIRSF" id="PIRSF000868">
    <property type="entry name" value="14-3-3"/>
    <property type="match status" value="1"/>
</dbReference>
<dbReference type="PRINTS" id="PR00305">
    <property type="entry name" value="1433ZETA"/>
</dbReference>
<dbReference type="Proteomes" id="UP001190700">
    <property type="component" value="Unassembled WGS sequence"/>
</dbReference>
<accession>A0AAE0LH98</accession>
<name>A0AAE0LH98_9CHLO</name>
<evidence type="ECO:0000313" key="6">
    <source>
        <dbReference type="EMBL" id="KAK3275898.1"/>
    </source>
</evidence>
<evidence type="ECO:0000256" key="2">
    <source>
        <dbReference type="PIRSR" id="PIRSR000868-1"/>
    </source>
</evidence>
<dbReference type="InterPro" id="IPR036815">
    <property type="entry name" value="14-3-3_dom_sf"/>
</dbReference>
<dbReference type="Gene3D" id="1.20.190.20">
    <property type="entry name" value="14-3-3 domain"/>
    <property type="match status" value="1"/>
</dbReference>
<dbReference type="EMBL" id="LGRX02002180">
    <property type="protein sequence ID" value="KAK3284734.1"/>
    <property type="molecule type" value="Genomic_DNA"/>
</dbReference>
<dbReference type="PROSITE" id="PS00797">
    <property type="entry name" value="1433_2"/>
    <property type="match status" value="1"/>
</dbReference>
<dbReference type="AlphaFoldDB" id="A0AAE0LH98"/>
<evidence type="ECO:0000256" key="3">
    <source>
        <dbReference type="RuleBase" id="RU003466"/>
    </source>
</evidence>
<proteinExistence type="inferred from homology"/>
<evidence type="ECO:0000256" key="4">
    <source>
        <dbReference type="SAM" id="MobiDB-lite"/>
    </source>
</evidence>
<dbReference type="SUPFAM" id="SSF48445">
    <property type="entry name" value="14-3-3 protein"/>
    <property type="match status" value="1"/>
</dbReference>
<evidence type="ECO:0000313" key="8">
    <source>
        <dbReference type="Proteomes" id="UP001190700"/>
    </source>
</evidence>
<dbReference type="FunFam" id="1.20.190.20:FF:000002">
    <property type="entry name" value="14-3-3 protein epsilon"/>
    <property type="match status" value="1"/>
</dbReference>
<dbReference type="Pfam" id="PF00244">
    <property type="entry name" value="14-3-3"/>
    <property type="match status" value="1"/>
</dbReference>
<feature type="site" description="Interaction with phosphoserine on interacting protein" evidence="2">
    <location>
        <position position="138"/>
    </location>
</feature>
<comment type="caution">
    <text evidence="7">The sequence shown here is derived from an EMBL/GenBank/DDBJ whole genome shotgun (WGS) entry which is preliminary data.</text>
</comment>
<feature type="site" description="Interaction with phosphoserine on interacting protein" evidence="2">
    <location>
        <position position="65"/>
    </location>
</feature>
<dbReference type="PANTHER" id="PTHR18860">
    <property type="entry name" value="14-3-3 PROTEIN"/>
    <property type="match status" value="1"/>
</dbReference>
<dbReference type="InterPro" id="IPR023409">
    <property type="entry name" value="14-3-3_CS"/>
</dbReference>
<organism evidence="7 8">
    <name type="scientific">Cymbomonas tetramitiformis</name>
    <dbReference type="NCBI Taxonomy" id="36881"/>
    <lineage>
        <taxon>Eukaryota</taxon>
        <taxon>Viridiplantae</taxon>
        <taxon>Chlorophyta</taxon>
        <taxon>Pyramimonadophyceae</taxon>
        <taxon>Pyramimonadales</taxon>
        <taxon>Pyramimonadaceae</taxon>
        <taxon>Cymbomonas</taxon>
    </lineage>
</organism>
<evidence type="ECO:0000256" key="1">
    <source>
        <dbReference type="ARBA" id="ARBA00006141"/>
    </source>
</evidence>
<dbReference type="EMBL" id="LGRX02006943">
    <property type="protein sequence ID" value="KAK3275898.1"/>
    <property type="molecule type" value="Genomic_DNA"/>
</dbReference>
<sequence length="266" mass="30196">MAAKIALPELDRDGYVYLAKLAEQAERYDEMVEAMKKVSHEEVELSVEERNLLSVGYKNVIGARRASWRILSSIEQKEKAKSHEKNESHIKEYRTRVETELNLICEDILSILDEFLIPASTSGESKVFYLKMKGDYFRYLAEFKTCDLRKEAAEKSLMAYKSASDIAATDLPTTHPIRLGLALNFSVFYYEVLNSPEQACTLAKNAFDEAIQELDTLSEESYKDSTLIMQLLRDNLTLWTSEAENENREGEGGEAADDGTKVSECE</sequence>
<comment type="similarity">
    <text evidence="1 3">Belongs to the 14-3-3 family.</text>
</comment>
<feature type="domain" description="14-3-3" evidence="5">
    <location>
        <begin position="12"/>
        <end position="253"/>
    </location>
</feature>